<dbReference type="AlphaFoldDB" id="A0A554WLR9"/>
<dbReference type="Pfam" id="PF05168">
    <property type="entry name" value="HEPN"/>
    <property type="match status" value="1"/>
</dbReference>
<evidence type="ECO:0000313" key="3">
    <source>
        <dbReference type="Proteomes" id="UP000320225"/>
    </source>
</evidence>
<feature type="domain" description="HEPN" evidence="1">
    <location>
        <begin position="37"/>
        <end position="104"/>
    </location>
</feature>
<dbReference type="Gene3D" id="1.20.120.330">
    <property type="entry name" value="Nucleotidyltransferases domain 2"/>
    <property type="match status" value="1"/>
</dbReference>
<proteinExistence type="predicted"/>
<dbReference type="InterPro" id="IPR007842">
    <property type="entry name" value="HEPN_dom"/>
</dbReference>
<name>A0A554WLR9_9BURK</name>
<dbReference type="Proteomes" id="UP000320225">
    <property type="component" value="Unassembled WGS sequence"/>
</dbReference>
<dbReference type="RefSeq" id="WP_185970635.1">
    <property type="nucleotide sequence ID" value="NZ_VJND01000012.1"/>
</dbReference>
<organism evidence="2 3">
    <name type="scientific">Tepidimonas sediminis</name>
    <dbReference type="NCBI Taxonomy" id="2588941"/>
    <lineage>
        <taxon>Bacteria</taxon>
        <taxon>Pseudomonadati</taxon>
        <taxon>Pseudomonadota</taxon>
        <taxon>Betaproteobacteria</taxon>
        <taxon>Burkholderiales</taxon>
        <taxon>Tepidimonas</taxon>
    </lineage>
</organism>
<protein>
    <submittedName>
        <fullName evidence="2">HEPN domain protein</fullName>
    </submittedName>
</protein>
<keyword evidence="3" id="KW-1185">Reference proteome</keyword>
<evidence type="ECO:0000313" key="2">
    <source>
        <dbReference type="EMBL" id="TSE24506.1"/>
    </source>
</evidence>
<sequence>MSDALTHARQLLARAHDDAYVIARLADEPGAPAWVLGFHAQQAVEKTLKAVLTLRGQVYPRTHNLVLLAQVLEDAGLLLPQSPDALATLVPYGVALRYDALDEDEPRLDRGALRRQVDWWLAWAQRFVDGAGA</sequence>
<gene>
    <name evidence="2" type="ORF">Tsedi_01943</name>
</gene>
<evidence type="ECO:0000259" key="1">
    <source>
        <dbReference type="Pfam" id="PF05168"/>
    </source>
</evidence>
<accession>A0A554WLR9</accession>
<dbReference type="EMBL" id="VJND01000012">
    <property type="protein sequence ID" value="TSE24506.1"/>
    <property type="molecule type" value="Genomic_DNA"/>
</dbReference>
<reference evidence="2 3" key="1">
    <citation type="submission" date="2019-07" db="EMBL/GenBank/DDBJ databases">
        <title>Tepidimonas sediminis YIM 72259 draft genome.</title>
        <authorList>
            <person name="Da Costa M.S."/>
            <person name="Froufe H.J.C."/>
            <person name="Egas C."/>
            <person name="Albuquerque L."/>
        </authorList>
    </citation>
    <scope>NUCLEOTIDE SEQUENCE [LARGE SCALE GENOMIC DNA]</scope>
    <source>
        <strain evidence="2 3">YIM 72259</strain>
    </source>
</reference>
<comment type="caution">
    <text evidence="2">The sequence shown here is derived from an EMBL/GenBank/DDBJ whole genome shotgun (WGS) entry which is preliminary data.</text>
</comment>
<dbReference type="SUPFAM" id="SSF81593">
    <property type="entry name" value="Nucleotidyltransferase substrate binding subunit/domain"/>
    <property type="match status" value="1"/>
</dbReference>